<accession>A0A411YEF3</accession>
<evidence type="ECO:0000313" key="2">
    <source>
        <dbReference type="Proteomes" id="UP000291469"/>
    </source>
</evidence>
<reference evidence="1 2" key="1">
    <citation type="submission" date="2019-01" db="EMBL/GenBank/DDBJ databases">
        <title>Egibacter rhizosphaerae EGI 80759T.</title>
        <authorList>
            <person name="Chen D.-D."/>
            <person name="Tian Y."/>
            <person name="Jiao J.-Y."/>
            <person name="Zhang X.-T."/>
            <person name="Zhang Y.-G."/>
            <person name="Zhang Y."/>
            <person name="Xiao M."/>
            <person name="Shu W.-S."/>
            <person name="Li W.-J."/>
        </authorList>
    </citation>
    <scope>NUCLEOTIDE SEQUENCE [LARGE SCALE GENOMIC DNA]</scope>
    <source>
        <strain evidence="1 2">EGI 80759</strain>
    </source>
</reference>
<dbReference type="EMBL" id="CP036402">
    <property type="protein sequence ID" value="QBI19576.1"/>
    <property type="molecule type" value="Genomic_DNA"/>
</dbReference>
<name>A0A411YEF3_9ACTN</name>
<gene>
    <name evidence="1" type="ORF">ER308_08445</name>
</gene>
<sequence length="79" mass="8935">MGPIDTYDLMEYRARELRRIAERERQVSRARQRARYSAGARPTRVAMARARVAAGLERLAARLDAPTVDPASPDARRPT</sequence>
<dbReference type="AlphaFoldDB" id="A0A411YEF3"/>
<keyword evidence="2" id="KW-1185">Reference proteome</keyword>
<dbReference type="KEGG" id="erz:ER308_08445"/>
<protein>
    <submittedName>
        <fullName evidence="1">Uncharacterized protein</fullName>
    </submittedName>
</protein>
<proteinExistence type="predicted"/>
<organism evidence="1 2">
    <name type="scientific">Egibacter rhizosphaerae</name>
    <dbReference type="NCBI Taxonomy" id="1670831"/>
    <lineage>
        <taxon>Bacteria</taxon>
        <taxon>Bacillati</taxon>
        <taxon>Actinomycetota</taxon>
        <taxon>Nitriliruptoria</taxon>
        <taxon>Egibacterales</taxon>
        <taxon>Egibacteraceae</taxon>
        <taxon>Egibacter</taxon>
    </lineage>
</organism>
<dbReference type="RefSeq" id="WP_131154573.1">
    <property type="nucleotide sequence ID" value="NZ_CP036402.1"/>
</dbReference>
<evidence type="ECO:0000313" key="1">
    <source>
        <dbReference type="EMBL" id="QBI19576.1"/>
    </source>
</evidence>
<dbReference type="Proteomes" id="UP000291469">
    <property type="component" value="Chromosome"/>
</dbReference>